<evidence type="ECO:0000313" key="2">
    <source>
        <dbReference type="EMBL" id="CAJ1378130.1"/>
    </source>
</evidence>
<reference evidence="2" key="1">
    <citation type="submission" date="2023-08" db="EMBL/GenBank/DDBJ databases">
        <authorList>
            <person name="Chen Y."/>
            <person name="Shah S."/>
            <person name="Dougan E. K."/>
            <person name="Thang M."/>
            <person name="Chan C."/>
        </authorList>
    </citation>
    <scope>NUCLEOTIDE SEQUENCE</scope>
</reference>
<dbReference type="AlphaFoldDB" id="A0AA36I0J1"/>
<accession>A0AA36I0J1</accession>
<keyword evidence="3" id="KW-1185">Reference proteome</keyword>
<feature type="transmembrane region" description="Helical" evidence="1">
    <location>
        <begin position="331"/>
        <end position="349"/>
    </location>
</feature>
<dbReference type="Proteomes" id="UP001178507">
    <property type="component" value="Unassembled WGS sequence"/>
</dbReference>
<feature type="transmembrane region" description="Helical" evidence="1">
    <location>
        <begin position="27"/>
        <end position="48"/>
    </location>
</feature>
<keyword evidence="1" id="KW-0472">Membrane</keyword>
<gene>
    <name evidence="2" type="ORF">EVOR1521_LOCUS6756</name>
</gene>
<organism evidence="2 3">
    <name type="scientific">Effrenium voratum</name>
    <dbReference type="NCBI Taxonomy" id="2562239"/>
    <lineage>
        <taxon>Eukaryota</taxon>
        <taxon>Sar</taxon>
        <taxon>Alveolata</taxon>
        <taxon>Dinophyceae</taxon>
        <taxon>Suessiales</taxon>
        <taxon>Symbiodiniaceae</taxon>
        <taxon>Effrenium</taxon>
    </lineage>
</organism>
<proteinExistence type="predicted"/>
<comment type="caution">
    <text evidence="2">The sequence shown here is derived from an EMBL/GenBank/DDBJ whole genome shotgun (WGS) entry which is preliminary data.</text>
</comment>
<keyword evidence="1" id="KW-0812">Transmembrane</keyword>
<feature type="transmembrane region" description="Helical" evidence="1">
    <location>
        <begin position="240"/>
        <end position="262"/>
    </location>
</feature>
<evidence type="ECO:0000313" key="3">
    <source>
        <dbReference type="Proteomes" id="UP001178507"/>
    </source>
</evidence>
<protein>
    <submittedName>
        <fullName evidence="2">Uncharacterized protein</fullName>
    </submittedName>
</protein>
<evidence type="ECO:0000256" key="1">
    <source>
        <dbReference type="SAM" id="Phobius"/>
    </source>
</evidence>
<keyword evidence="1" id="KW-1133">Transmembrane helix</keyword>
<feature type="transmembrane region" description="Helical" evidence="1">
    <location>
        <begin position="301"/>
        <end position="319"/>
    </location>
</feature>
<name>A0AA36I0J1_9DINO</name>
<sequence>MMVLSTYSAVPLFSVLAAMVCPRHTRLAQGLAAALGCLLGTLVGAFLAQAKKDAAASAVARLLSQHLGEDMPADELRDLISRARRRFGVPPLERSSEAWENTSLQEIYEGLLNRFVEVSEFKPDELSLLQRLKEVLELDGIVAGNAHRHAAQLLVSRGYSGLEGEPMKIATDKLLYLSQRIFAEETPQEAARYEMGRLCQVLDLPKKEAAERIRKVAVEYGEEPPTLRSRGKQWLGCGNLLAYASSATSAMTVIIGLIYMYWHFPSFNLKFDDCYFEDPDEYTYWVDCNSTWANDWGMVGIPVWVPFLIGLTGAMMVNPMVLQVVGFPRNFVQHGFFLIVQAMFANIGYCGKLGVTTGFVSIAIGVIDIVAAGFGIKSDRMKELQRLKDGIGYHSQDEESESE</sequence>
<feature type="transmembrane region" description="Helical" evidence="1">
    <location>
        <begin position="355"/>
        <end position="376"/>
    </location>
</feature>
<dbReference type="EMBL" id="CAUJNA010000515">
    <property type="protein sequence ID" value="CAJ1378130.1"/>
    <property type="molecule type" value="Genomic_DNA"/>
</dbReference>